<dbReference type="SUPFAM" id="SSF54236">
    <property type="entry name" value="Ubiquitin-like"/>
    <property type="match status" value="3"/>
</dbReference>
<dbReference type="PRINTS" id="PR00348">
    <property type="entry name" value="UBIQUITIN"/>
</dbReference>
<dbReference type="PANTHER" id="PTHR10621:SF38">
    <property type="entry name" value="UBIQUITIN DOMAIN-CONTAINING PROTEIN 7SL RNA1-RELATED"/>
    <property type="match status" value="1"/>
</dbReference>
<dbReference type="GO" id="GO:0070628">
    <property type="term" value="F:proteasome binding"/>
    <property type="evidence" value="ECO:0007669"/>
    <property type="project" value="TreeGrafter"/>
</dbReference>
<dbReference type="GO" id="GO:0031593">
    <property type="term" value="F:polyubiquitin modification-dependent protein binding"/>
    <property type="evidence" value="ECO:0007669"/>
    <property type="project" value="TreeGrafter"/>
</dbReference>
<comment type="caution">
    <text evidence="3">The sequence shown here is derived from an EMBL/GenBank/DDBJ whole genome shotgun (WGS) entry which is preliminary data.</text>
</comment>
<dbReference type="GO" id="GO:0043161">
    <property type="term" value="P:proteasome-mediated ubiquitin-dependent protein catabolic process"/>
    <property type="evidence" value="ECO:0007669"/>
    <property type="project" value="TreeGrafter"/>
</dbReference>
<dbReference type="SMART" id="SM00213">
    <property type="entry name" value="UBQ"/>
    <property type="match status" value="3"/>
</dbReference>
<dbReference type="Pfam" id="PF00240">
    <property type="entry name" value="ubiquitin"/>
    <property type="match status" value="3"/>
</dbReference>
<gene>
    <name evidence="3" type="ORF">C2S53_008276</name>
</gene>
<evidence type="ECO:0000313" key="4">
    <source>
        <dbReference type="Proteomes" id="UP001190926"/>
    </source>
</evidence>
<reference evidence="3 4" key="1">
    <citation type="journal article" date="2021" name="Nat. Commun.">
        <title>Incipient diploidization of the medicinal plant Perilla within 10,000 years.</title>
        <authorList>
            <person name="Zhang Y."/>
            <person name="Shen Q."/>
            <person name="Leng L."/>
            <person name="Zhang D."/>
            <person name="Chen S."/>
            <person name="Shi Y."/>
            <person name="Ning Z."/>
            <person name="Chen S."/>
        </authorList>
    </citation>
    <scope>NUCLEOTIDE SEQUENCE [LARGE SCALE GENOMIC DNA]</scope>
    <source>
        <strain evidence="4">cv. PC099</strain>
    </source>
</reference>
<dbReference type="PROSITE" id="PS50053">
    <property type="entry name" value="UBIQUITIN_2"/>
    <property type="match status" value="3"/>
</dbReference>
<dbReference type="InterPro" id="IPR029071">
    <property type="entry name" value="Ubiquitin-like_domsf"/>
</dbReference>
<feature type="domain" description="Ubiquitin-like" evidence="2">
    <location>
        <begin position="4"/>
        <end position="75"/>
    </location>
</feature>
<evidence type="ECO:0000313" key="3">
    <source>
        <dbReference type="EMBL" id="KAH6832000.1"/>
    </source>
</evidence>
<feature type="domain" description="Ubiquitin-like" evidence="2">
    <location>
        <begin position="113"/>
        <end position="195"/>
    </location>
</feature>
<keyword evidence="4" id="KW-1185">Reference proteome</keyword>
<evidence type="ECO:0000259" key="2">
    <source>
        <dbReference type="PROSITE" id="PS50053"/>
    </source>
</evidence>
<dbReference type="GO" id="GO:0005829">
    <property type="term" value="C:cytosol"/>
    <property type="evidence" value="ECO:0007669"/>
    <property type="project" value="TreeGrafter"/>
</dbReference>
<feature type="region of interest" description="Disordered" evidence="1">
    <location>
        <begin position="268"/>
        <end position="297"/>
    </location>
</feature>
<dbReference type="CDD" id="cd17039">
    <property type="entry name" value="Ubl_ubiquitin_like"/>
    <property type="match status" value="3"/>
</dbReference>
<evidence type="ECO:0000256" key="1">
    <source>
        <dbReference type="SAM" id="MobiDB-lite"/>
    </source>
</evidence>
<sequence>MKWVFAADGRTINRFEIEVENSDTVLQIKEKIQNSRGIPISDQTLIFKGNILRDDITVQVSGVEDQSRIRLVIRKVPEINEQETDDDEDTAALVPKKKMKTEAADMNSNTIPIQLKLPAPSSDLVKLTVNADQTVPQLKRLIASTIKELETTSESAHRLVIRNEEGIDMPDDKTLSDYQISPESVVTVEIRPPPPKMSLLLKIPGSDEFLAVEICGEDTIRQLKEIIHESEGTPVDRISIKDDEGNELSDHKMLISCGIMPDSELAVEYQRPTMCSSTSSSSPPQPQQGVGSDESQT</sequence>
<dbReference type="Gene3D" id="3.10.20.90">
    <property type="entry name" value="Phosphatidylinositol 3-kinase Catalytic Subunit, Chain A, domain 1"/>
    <property type="match status" value="3"/>
</dbReference>
<dbReference type="InterPro" id="IPR000626">
    <property type="entry name" value="Ubiquitin-like_dom"/>
</dbReference>
<dbReference type="PANTHER" id="PTHR10621">
    <property type="entry name" value="UV EXCISION REPAIR PROTEIN RAD23"/>
    <property type="match status" value="1"/>
</dbReference>
<accession>A0AAD4PAI4</accession>
<dbReference type="Proteomes" id="UP001190926">
    <property type="component" value="Unassembled WGS sequence"/>
</dbReference>
<dbReference type="EMBL" id="SDAM02000080">
    <property type="protein sequence ID" value="KAH6832000.1"/>
    <property type="molecule type" value="Genomic_DNA"/>
</dbReference>
<dbReference type="InterPro" id="IPR019956">
    <property type="entry name" value="Ubiquitin_dom"/>
</dbReference>
<name>A0AAD4PAI4_PERFH</name>
<feature type="domain" description="Ubiquitin-like" evidence="2">
    <location>
        <begin position="197"/>
        <end position="267"/>
    </location>
</feature>
<dbReference type="GO" id="GO:0005654">
    <property type="term" value="C:nucleoplasm"/>
    <property type="evidence" value="ECO:0007669"/>
    <property type="project" value="TreeGrafter"/>
</dbReference>
<dbReference type="AlphaFoldDB" id="A0AAD4PAI4"/>
<organism evidence="3 4">
    <name type="scientific">Perilla frutescens var. hirtella</name>
    <name type="common">Perilla citriodora</name>
    <name type="synonym">Perilla setoyensis</name>
    <dbReference type="NCBI Taxonomy" id="608512"/>
    <lineage>
        <taxon>Eukaryota</taxon>
        <taxon>Viridiplantae</taxon>
        <taxon>Streptophyta</taxon>
        <taxon>Embryophyta</taxon>
        <taxon>Tracheophyta</taxon>
        <taxon>Spermatophyta</taxon>
        <taxon>Magnoliopsida</taxon>
        <taxon>eudicotyledons</taxon>
        <taxon>Gunneridae</taxon>
        <taxon>Pentapetalae</taxon>
        <taxon>asterids</taxon>
        <taxon>lamiids</taxon>
        <taxon>Lamiales</taxon>
        <taxon>Lamiaceae</taxon>
        <taxon>Nepetoideae</taxon>
        <taxon>Elsholtzieae</taxon>
        <taxon>Perilla</taxon>
    </lineage>
</organism>
<protein>
    <recommendedName>
        <fullName evidence="2">Ubiquitin-like domain-containing protein</fullName>
    </recommendedName>
</protein>
<dbReference type="GO" id="GO:0043130">
    <property type="term" value="F:ubiquitin binding"/>
    <property type="evidence" value="ECO:0007669"/>
    <property type="project" value="TreeGrafter"/>
</dbReference>
<proteinExistence type="predicted"/>